<dbReference type="OrthoDB" id="9804482at2"/>
<comment type="similarity">
    <text evidence="1">Belongs to the UPF0758 family.</text>
</comment>
<keyword evidence="2" id="KW-0645">Protease</keyword>
<evidence type="ECO:0000313" key="9">
    <source>
        <dbReference type="Proteomes" id="UP000248646"/>
    </source>
</evidence>
<evidence type="ECO:0000313" key="8">
    <source>
        <dbReference type="EMBL" id="PZX02397.1"/>
    </source>
</evidence>
<gene>
    <name evidence="8" type="ORF">C7437_11236</name>
</gene>
<evidence type="ECO:0000259" key="7">
    <source>
        <dbReference type="PROSITE" id="PS50249"/>
    </source>
</evidence>
<keyword evidence="5" id="KW-0862">Zinc</keyword>
<dbReference type="GO" id="GO:0006508">
    <property type="term" value="P:proteolysis"/>
    <property type="evidence" value="ECO:0007669"/>
    <property type="project" value="UniProtKB-KW"/>
</dbReference>
<evidence type="ECO:0000256" key="4">
    <source>
        <dbReference type="ARBA" id="ARBA00022801"/>
    </source>
</evidence>
<dbReference type="Pfam" id="PF04002">
    <property type="entry name" value="RadC"/>
    <property type="match status" value="1"/>
</dbReference>
<dbReference type="CDD" id="cd08071">
    <property type="entry name" value="MPN_DUF2466"/>
    <property type="match status" value="1"/>
</dbReference>
<dbReference type="RefSeq" id="WP_111440932.1">
    <property type="nucleotide sequence ID" value="NZ_QKZI01000012.1"/>
</dbReference>
<dbReference type="InterPro" id="IPR025657">
    <property type="entry name" value="RadC_JAB"/>
</dbReference>
<dbReference type="Proteomes" id="UP000248646">
    <property type="component" value="Unassembled WGS sequence"/>
</dbReference>
<dbReference type="GO" id="GO:0046872">
    <property type="term" value="F:metal ion binding"/>
    <property type="evidence" value="ECO:0007669"/>
    <property type="project" value="UniProtKB-KW"/>
</dbReference>
<dbReference type="InterPro" id="IPR037518">
    <property type="entry name" value="MPN"/>
</dbReference>
<dbReference type="AlphaFoldDB" id="A0A2W7MDC9"/>
<dbReference type="GO" id="GO:0008237">
    <property type="term" value="F:metallopeptidase activity"/>
    <property type="evidence" value="ECO:0007669"/>
    <property type="project" value="UniProtKB-KW"/>
</dbReference>
<reference evidence="8 9" key="1">
    <citation type="submission" date="2018-06" db="EMBL/GenBank/DDBJ databases">
        <title>Genomic Encyclopedia of Type Strains, Phase IV (KMG-IV): sequencing the most valuable type-strain genomes for metagenomic binning, comparative biology and taxonomic classification.</title>
        <authorList>
            <person name="Goeker M."/>
        </authorList>
    </citation>
    <scope>NUCLEOTIDE SEQUENCE [LARGE SCALE GENOMIC DNA]</scope>
    <source>
        <strain evidence="8 9">DSM 5</strain>
    </source>
</reference>
<dbReference type="InterPro" id="IPR001405">
    <property type="entry name" value="UPF0758"/>
</dbReference>
<evidence type="ECO:0000256" key="6">
    <source>
        <dbReference type="ARBA" id="ARBA00023049"/>
    </source>
</evidence>
<keyword evidence="9" id="KW-1185">Reference proteome</keyword>
<name>A0A2W7MDC9_9BACI</name>
<evidence type="ECO:0000256" key="2">
    <source>
        <dbReference type="ARBA" id="ARBA00022670"/>
    </source>
</evidence>
<dbReference type="SUPFAM" id="SSF102712">
    <property type="entry name" value="JAB1/MPN domain"/>
    <property type="match status" value="1"/>
</dbReference>
<accession>A0A2W7MDC9</accession>
<comment type="caution">
    <text evidence="8">The sequence shown here is derived from an EMBL/GenBank/DDBJ whole genome shotgun (WGS) entry which is preliminary data.</text>
</comment>
<evidence type="ECO:0000256" key="5">
    <source>
        <dbReference type="ARBA" id="ARBA00022833"/>
    </source>
</evidence>
<proteinExistence type="inferred from homology"/>
<dbReference type="Gene3D" id="3.40.140.10">
    <property type="entry name" value="Cytidine Deaminase, domain 2"/>
    <property type="match status" value="1"/>
</dbReference>
<dbReference type="PROSITE" id="PS50249">
    <property type="entry name" value="MPN"/>
    <property type="match status" value="1"/>
</dbReference>
<evidence type="ECO:0000256" key="1">
    <source>
        <dbReference type="ARBA" id="ARBA00010243"/>
    </source>
</evidence>
<keyword evidence="4" id="KW-0378">Hydrolase</keyword>
<dbReference type="PANTHER" id="PTHR30471">
    <property type="entry name" value="DNA REPAIR PROTEIN RADC"/>
    <property type="match status" value="1"/>
</dbReference>
<keyword evidence="6" id="KW-0482">Metalloprotease</keyword>
<dbReference type="PANTHER" id="PTHR30471:SF3">
    <property type="entry name" value="UPF0758 PROTEIN YEES-RELATED"/>
    <property type="match status" value="1"/>
</dbReference>
<keyword evidence="3" id="KW-0479">Metal-binding</keyword>
<evidence type="ECO:0000256" key="3">
    <source>
        <dbReference type="ARBA" id="ARBA00022723"/>
    </source>
</evidence>
<feature type="domain" description="MPN" evidence="7">
    <location>
        <begin position="28"/>
        <end position="150"/>
    </location>
</feature>
<sequence length="151" mass="16763">MTKFNPIFEIVSIKQVVRENHEATEVYKVRSPKDCGMLAVDLIGSEDREVLLVLCLNTKNDVVAIHRCHVGSLNSSIVHPREVFKSAILNNAASIIISHNHPSFNCSPSSEDIEVTKRIQEAGLILGIELLDHLIVTPGSYLSLKEKGYMN</sequence>
<protein>
    <submittedName>
        <fullName evidence="8">DNA repair protein RadC</fullName>
    </submittedName>
</protein>
<organism evidence="8 9">
    <name type="scientific">Psychrobacillus insolitus</name>
    <dbReference type="NCBI Taxonomy" id="1461"/>
    <lineage>
        <taxon>Bacteria</taxon>
        <taxon>Bacillati</taxon>
        <taxon>Bacillota</taxon>
        <taxon>Bacilli</taxon>
        <taxon>Bacillales</taxon>
        <taxon>Bacillaceae</taxon>
        <taxon>Psychrobacillus</taxon>
    </lineage>
</organism>
<dbReference type="EMBL" id="QKZI01000012">
    <property type="protein sequence ID" value="PZX02397.1"/>
    <property type="molecule type" value="Genomic_DNA"/>
</dbReference>